<organism evidence="1 2">
    <name type="scientific">[Candida] jaroonii</name>
    <dbReference type="NCBI Taxonomy" id="467808"/>
    <lineage>
        <taxon>Eukaryota</taxon>
        <taxon>Fungi</taxon>
        <taxon>Dikarya</taxon>
        <taxon>Ascomycota</taxon>
        <taxon>Saccharomycotina</taxon>
        <taxon>Pichiomycetes</taxon>
        <taxon>Debaryomycetaceae</taxon>
        <taxon>Yamadazyma</taxon>
    </lineage>
</organism>
<protein>
    <submittedName>
        <fullName evidence="1">Uncharacterized protein</fullName>
    </submittedName>
</protein>
<evidence type="ECO:0000313" key="2">
    <source>
        <dbReference type="Proteomes" id="UP001152531"/>
    </source>
</evidence>
<gene>
    <name evidence="1" type="ORF">CLIB1444_01S04434</name>
</gene>
<keyword evidence="2" id="KW-1185">Reference proteome</keyword>
<reference evidence="1" key="1">
    <citation type="submission" date="2022-06" db="EMBL/GenBank/DDBJ databases">
        <authorList>
            <person name="Legras J.-L."/>
            <person name="Devillers H."/>
            <person name="Grondin C."/>
        </authorList>
    </citation>
    <scope>NUCLEOTIDE SEQUENCE</scope>
    <source>
        <strain evidence="1">CLIB 1444</strain>
    </source>
</reference>
<evidence type="ECO:0000313" key="1">
    <source>
        <dbReference type="EMBL" id="CAH6718334.1"/>
    </source>
</evidence>
<accession>A0ACA9Y0A2</accession>
<sequence length="371" mass="42723">MSYSSTKTPTRRKSSNGSASSSLSEISTKPKNNNFEKDLINTLRRELYERGSPVGLMESPIKDRKQSLTSTISSDNLSNHFYKSFSTTNLSTKLRPNHERSLSSNSVSPKLLPKRPYKKALSSLNLPNMTPPKADDYFSSNMSPTMDNNERMDIDKKTLVDQFYSINETKPLKDDSLYNLEYTELDKHIQTDPELTNYLLNIDTIMKDVFSNSQEPENLSPILNTLQSVNHNLSEIKFQQDVSSLEDLNHLIKNLNNFEYSIIDLQNVLLENSTKVSEKYKPEIRNIVERLNDLLLSLDNLEFRLNKTKSLVKECKDVIGDDILKTIETLEYIDSRFKEFSKQTRKTRFKQLNIALAILVVLSGIYFSIYR</sequence>
<proteinExistence type="predicted"/>
<name>A0ACA9Y0A2_9ASCO</name>
<dbReference type="EMBL" id="CALSDN010000001">
    <property type="protein sequence ID" value="CAH6718334.1"/>
    <property type="molecule type" value="Genomic_DNA"/>
</dbReference>
<comment type="caution">
    <text evidence="1">The sequence shown here is derived from an EMBL/GenBank/DDBJ whole genome shotgun (WGS) entry which is preliminary data.</text>
</comment>
<dbReference type="Proteomes" id="UP001152531">
    <property type="component" value="Unassembled WGS sequence"/>
</dbReference>